<evidence type="ECO:0000313" key="1">
    <source>
        <dbReference type="EMBL" id="KAG1291202.1"/>
    </source>
</evidence>
<protein>
    <recommendedName>
        <fullName evidence="3">Transposase Tc1-like domain-containing protein</fullName>
    </recommendedName>
</protein>
<dbReference type="Proteomes" id="UP000716291">
    <property type="component" value="Unassembled WGS sequence"/>
</dbReference>
<dbReference type="InterPro" id="IPR036397">
    <property type="entry name" value="RNaseH_sf"/>
</dbReference>
<gene>
    <name evidence="1" type="ORF">G6F64_013821</name>
</gene>
<comment type="caution">
    <text evidence="1">The sequence shown here is derived from an EMBL/GenBank/DDBJ whole genome shotgun (WGS) entry which is preliminary data.</text>
</comment>
<dbReference type="GO" id="GO:0003676">
    <property type="term" value="F:nucleic acid binding"/>
    <property type="evidence" value="ECO:0007669"/>
    <property type="project" value="InterPro"/>
</dbReference>
<reference evidence="1" key="1">
    <citation type="journal article" date="2020" name="Microb. Genom.">
        <title>Genetic diversity of clinical and environmental Mucorales isolates obtained from an investigation of mucormycosis cases among solid organ transplant recipients.</title>
        <authorList>
            <person name="Nguyen M.H."/>
            <person name="Kaul D."/>
            <person name="Muto C."/>
            <person name="Cheng S.J."/>
            <person name="Richter R.A."/>
            <person name="Bruno V.M."/>
            <person name="Liu G."/>
            <person name="Beyhan S."/>
            <person name="Sundermann A.J."/>
            <person name="Mounaud S."/>
            <person name="Pasculle A.W."/>
            <person name="Nierman W.C."/>
            <person name="Driscoll E."/>
            <person name="Cumbie R."/>
            <person name="Clancy C.J."/>
            <person name="Dupont C.L."/>
        </authorList>
    </citation>
    <scope>NUCLEOTIDE SEQUENCE</scope>
    <source>
        <strain evidence="1">GL11</strain>
    </source>
</reference>
<dbReference type="EMBL" id="JAANQT010006496">
    <property type="protein sequence ID" value="KAG1291202.1"/>
    <property type="molecule type" value="Genomic_DNA"/>
</dbReference>
<sequence length="154" mass="17872">MVRSLPLDVQDNIKSLLKYGHSYSFIIKRVPGVKKSTISDYKRRWFFNIGPLKSGGRSEITATTKSYIRRSVITGKLKTGKDVQRYLCDLGCAIGYSACLKLLKSMGFQARIKKHKPFLKAIHMKKRLAWVNAHKDWTKDDWRRMVFSDETKSR</sequence>
<accession>A0A9P6WUJ2</accession>
<evidence type="ECO:0000313" key="2">
    <source>
        <dbReference type="Proteomes" id="UP000716291"/>
    </source>
</evidence>
<dbReference type="Gene3D" id="3.30.420.10">
    <property type="entry name" value="Ribonuclease H-like superfamily/Ribonuclease H"/>
    <property type="match status" value="1"/>
</dbReference>
<organism evidence="1 2">
    <name type="scientific">Rhizopus oryzae</name>
    <name type="common">Mucormycosis agent</name>
    <name type="synonym">Rhizopus arrhizus var. delemar</name>
    <dbReference type="NCBI Taxonomy" id="64495"/>
    <lineage>
        <taxon>Eukaryota</taxon>
        <taxon>Fungi</taxon>
        <taxon>Fungi incertae sedis</taxon>
        <taxon>Mucoromycota</taxon>
        <taxon>Mucoromycotina</taxon>
        <taxon>Mucoromycetes</taxon>
        <taxon>Mucorales</taxon>
        <taxon>Mucorineae</taxon>
        <taxon>Rhizopodaceae</taxon>
        <taxon>Rhizopus</taxon>
    </lineage>
</organism>
<proteinExistence type="predicted"/>
<name>A0A9P6WUJ2_RHIOR</name>
<keyword evidence="2" id="KW-1185">Reference proteome</keyword>
<evidence type="ECO:0008006" key="3">
    <source>
        <dbReference type="Google" id="ProtNLM"/>
    </source>
</evidence>
<dbReference type="AlphaFoldDB" id="A0A9P6WUJ2"/>